<dbReference type="RefSeq" id="WP_095133911.1">
    <property type="nucleotide sequence ID" value="NZ_NIBG01000009.1"/>
</dbReference>
<evidence type="ECO:0000313" key="2">
    <source>
        <dbReference type="Proteomes" id="UP000216024"/>
    </source>
</evidence>
<organism evidence="1 2">
    <name type="scientific">Anaeromicrobium sediminis</name>
    <dbReference type="NCBI Taxonomy" id="1478221"/>
    <lineage>
        <taxon>Bacteria</taxon>
        <taxon>Bacillati</taxon>
        <taxon>Bacillota</taxon>
        <taxon>Clostridia</taxon>
        <taxon>Peptostreptococcales</taxon>
        <taxon>Thermotaleaceae</taxon>
        <taxon>Anaeromicrobium</taxon>
    </lineage>
</organism>
<reference evidence="1 2" key="1">
    <citation type="submission" date="2017-06" db="EMBL/GenBank/DDBJ databases">
        <title>Draft genome sequence of anaerobic fermentative bacterium Anaeromicrobium sediminis DY2726D isolated from West Pacific Ocean sediments.</title>
        <authorList>
            <person name="Zeng X."/>
        </authorList>
    </citation>
    <scope>NUCLEOTIDE SEQUENCE [LARGE SCALE GENOMIC DNA]</scope>
    <source>
        <strain evidence="1 2">DY2726D</strain>
    </source>
</reference>
<gene>
    <name evidence="1" type="ORF">CCE28_11725</name>
</gene>
<dbReference type="EMBL" id="NIBG01000009">
    <property type="protein sequence ID" value="PAB59181.1"/>
    <property type="molecule type" value="Genomic_DNA"/>
</dbReference>
<proteinExistence type="predicted"/>
<evidence type="ECO:0000313" key="1">
    <source>
        <dbReference type="EMBL" id="PAB59181.1"/>
    </source>
</evidence>
<sequence length="69" mass="8017">MAKRKIEVATFTVDKLRVTKFECSDPKQQSDKNVAVLLAMLMDDGYWLTHLIHGNEEHAYKYVMVKSDE</sequence>
<comment type="caution">
    <text evidence="1">The sequence shown here is derived from an EMBL/GenBank/DDBJ whole genome shotgun (WGS) entry which is preliminary data.</text>
</comment>
<dbReference type="AlphaFoldDB" id="A0A267MHX6"/>
<accession>A0A267MHX6</accession>
<keyword evidence="2" id="KW-1185">Reference proteome</keyword>
<dbReference type="Proteomes" id="UP000216024">
    <property type="component" value="Unassembled WGS sequence"/>
</dbReference>
<name>A0A267MHX6_9FIRM</name>
<protein>
    <submittedName>
        <fullName evidence="1">Uncharacterized protein</fullName>
    </submittedName>
</protein>